<dbReference type="AlphaFoldDB" id="A0A916YCT9"/>
<feature type="domain" description="Glycoside hydrolase family 3 N-terminal" evidence="6">
    <location>
        <begin position="97"/>
        <end position="385"/>
    </location>
</feature>
<keyword evidence="5" id="KW-0732">Signal</keyword>
<dbReference type="EMBL" id="BMHO01000001">
    <property type="protein sequence ID" value="GGD40337.1"/>
    <property type="molecule type" value="Genomic_DNA"/>
</dbReference>
<evidence type="ECO:0000256" key="4">
    <source>
        <dbReference type="SAM" id="MobiDB-lite"/>
    </source>
</evidence>
<dbReference type="InterPro" id="IPR036962">
    <property type="entry name" value="Glyco_hydro_3_N_sf"/>
</dbReference>
<sequence length="397" mass="40283">MRRSLAAIGTVALLGLAACVPAEDAAAPSAPPTATAIPSSAPSPEPSATASPDPQTTTERAAETVSAMSTREKAASVVMGYAAGTDPQALKTAVSRGSGGLILMGDNVPSAPDALTEITTAIAEAADPPPLIAIDEEGGDVARITWDEAASARNLKGAGADEIEAAFAERGSVLAEAGIPVNFGIVADVPRSADSFIFSRAYGTDPQAVAQAVGAAVAGESGRAFSTLKHFPGHGAAEGDSHSMIPSADLTLDEWRELDATPFAAGIAAGAELVMMGHLRFGQIDELPASLSPEWYRILREDLGFDGVAVTDDLGMLLSSGEDAYTDPESNAVQSLAAGADLVLTVVGSTPETADRTAEAVAAATEDGSLSAERLEEAATRVMTLRFEAAAPADPEQ</sequence>
<proteinExistence type="inferred from homology"/>
<dbReference type="PANTHER" id="PTHR30480">
    <property type="entry name" value="BETA-HEXOSAMINIDASE-RELATED"/>
    <property type="match status" value="1"/>
</dbReference>
<dbReference type="GO" id="GO:0004553">
    <property type="term" value="F:hydrolase activity, hydrolyzing O-glycosyl compounds"/>
    <property type="evidence" value="ECO:0007669"/>
    <property type="project" value="InterPro"/>
</dbReference>
<dbReference type="GO" id="GO:0009254">
    <property type="term" value="P:peptidoglycan turnover"/>
    <property type="evidence" value="ECO:0007669"/>
    <property type="project" value="TreeGrafter"/>
</dbReference>
<dbReference type="InterPro" id="IPR017853">
    <property type="entry name" value="GH"/>
</dbReference>
<feature type="compositionally biased region" description="Low complexity" evidence="4">
    <location>
        <begin position="24"/>
        <end position="54"/>
    </location>
</feature>
<dbReference type="Pfam" id="PF00933">
    <property type="entry name" value="Glyco_hydro_3"/>
    <property type="match status" value="1"/>
</dbReference>
<feature type="chain" id="PRO_5038392757" description="Glycoside hydrolase family 3 N-terminal domain-containing protein" evidence="5">
    <location>
        <begin position="23"/>
        <end position="397"/>
    </location>
</feature>
<name>A0A916YCT9_9MICO</name>
<dbReference type="RefSeq" id="WP_188712221.1">
    <property type="nucleotide sequence ID" value="NZ_BMHO01000001.1"/>
</dbReference>
<evidence type="ECO:0000256" key="5">
    <source>
        <dbReference type="SAM" id="SignalP"/>
    </source>
</evidence>
<dbReference type="Proteomes" id="UP000633205">
    <property type="component" value="Unassembled WGS sequence"/>
</dbReference>
<evidence type="ECO:0000313" key="8">
    <source>
        <dbReference type="Proteomes" id="UP000633205"/>
    </source>
</evidence>
<dbReference type="Gene3D" id="3.20.20.300">
    <property type="entry name" value="Glycoside hydrolase, family 3, N-terminal domain"/>
    <property type="match status" value="1"/>
</dbReference>
<reference evidence="7" key="1">
    <citation type="journal article" date="2014" name="Int. J. Syst. Evol. Microbiol.">
        <title>Complete genome sequence of Corynebacterium casei LMG S-19264T (=DSM 44701T), isolated from a smear-ripened cheese.</title>
        <authorList>
            <consortium name="US DOE Joint Genome Institute (JGI-PGF)"/>
            <person name="Walter F."/>
            <person name="Albersmeier A."/>
            <person name="Kalinowski J."/>
            <person name="Ruckert C."/>
        </authorList>
    </citation>
    <scope>NUCLEOTIDE SEQUENCE</scope>
    <source>
        <strain evidence="7">CGMCC 1.15152</strain>
    </source>
</reference>
<evidence type="ECO:0000259" key="6">
    <source>
        <dbReference type="Pfam" id="PF00933"/>
    </source>
</evidence>
<protein>
    <recommendedName>
        <fullName evidence="6">Glycoside hydrolase family 3 N-terminal domain-containing protein</fullName>
    </recommendedName>
</protein>
<dbReference type="InterPro" id="IPR050226">
    <property type="entry name" value="NagZ_Beta-hexosaminidase"/>
</dbReference>
<dbReference type="GO" id="GO:0005975">
    <property type="term" value="P:carbohydrate metabolic process"/>
    <property type="evidence" value="ECO:0007669"/>
    <property type="project" value="InterPro"/>
</dbReference>
<dbReference type="PROSITE" id="PS51257">
    <property type="entry name" value="PROKAR_LIPOPROTEIN"/>
    <property type="match status" value="1"/>
</dbReference>
<organism evidence="7 8">
    <name type="scientific">Microbacterium faecale</name>
    <dbReference type="NCBI Taxonomy" id="1804630"/>
    <lineage>
        <taxon>Bacteria</taxon>
        <taxon>Bacillati</taxon>
        <taxon>Actinomycetota</taxon>
        <taxon>Actinomycetes</taxon>
        <taxon>Micrococcales</taxon>
        <taxon>Microbacteriaceae</taxon>
        <taxon>Microbacterium</taxon>
    </lineage>
</organism>
<evidence type="ECO:0000256" key="1">
    <source>
        <dbReference type="ARBA" id="ARBA00005336"/>
    </source>
</evidence>
<comment type="caution">
    <text evidence="7">The sequence shown here is derived from an EMBL/GenBank/DDBJ whole genome shotgun (WGS) entry which is preliminary data.</text>
</comment>
<evidence type="ECO:0000256" key="2">
    <source>
        <dbReference type="ARBA" id="ARBA00022801"/>
    </source>
</evidence>
<evidence type="ECO:0000313" key="7">
    <source>
        <dbReference type="EMBL" id="GGD40337.1"/>
    </source>
</evidence>
<keyword evidence="2" id="KW-0378">Hydrolase</keyword>
<feature type="signal peptide" evidence="5">
    <location>
        <begin position="1"/>
        <end position="22"/>
    </location>
</feature>
<dbReference type="SUPFAM" id="SSF51445">
    <property type="entry name" value="(Trans)glycosidases"/>
    <property type="match status" value="1"/>
</dbReference>
<keyword evidence="8" id="KW-1185">Reference proteome</keyword>
<comment type="similarity">
    <text evidence="1">Belongs to the glycosyl hydrolase 3 family.</text>
</comment>
<evidence type="ECO:0000256" key="3">
    <source>
        <dbReference type="ARBA" id="ARBA00023295"/>
    </source>
</evidence>
<keyword evidence="3" id="KW-0326">Glycosidase</keyword>
<reference evidence="7" key="2">
    <citation type="submission" date="2020-09" db="EMBL/GenBank/DDBJ databases">
        <authorList>
            <person name="Sun Q."/>
            <person name="Zhou Y."/>
        </authorList>
    </citation>
    <scope>NUCLEOTIDE SEQUENCE</scope>
    <source>
        <strain evidence="7">CGMCC 1.15152</strain>
    </source>
</reference>
<feature type="region of interest" description="Disordered" evidence="4">
    <location>
        <begin position="24"/>
        <end position="58"/>
    </location>
</feature>
<gene>
    <name evidence="7" type="ORF">GCM10010915_21440</name>
</gene>
<dbReference type="PANTHER" id="PTHR30480:SF14">
    <property type="entry name" value="HYDROLASE, PUTATIVE (AFU_ORTHOLOGUE AFUA_4G13770)-RELATED"/>
    <property type="match status" value="1"/>
</dbReference>
<dbReference type="InterPro" id="IPR001764">
    <property type="entry name" value="Glyco_hydro_3_N"/>
</dbReference>
<accession>A0A916YCT9</accession>